<organism evidence="1">
    <name type="scientific">Xenorhabdus szentirmaii</name>
    <dbReference type="NCBI Taxonomy" id="290112"/>
    <lineage>
        <taxon>Bacteria</taxon>
        <taxon>Pseudomonadati</taxon>
        <taxon>Pseudomonadota</taxon>
        <taxon>Gammaproteobacteria</taxon>
        <taxon>Enterobacterales</taxon>
        <taxon>Morganellaceae</taxon>
        <taxon>Xenorhabdus</taxon>
    </lineage>
</organism>
<protein>
    <submittedName>
        <fullName evidence="1">Uncharacterized protein</fullName>
    </submittedName>
</protein>
<proteinExistence type="predicted"/>
<dbReference type="EMBL" id="JACXBF010000589">
    <property type="protein sequence ID" value="MBD2803039.1"/>
    <property type="molecule type" value="Genomic_DNA"/>
</dbReference>
<dbReference type="AlphaFoldDB" id="A0AAW3Z266"/>
<evidence type="ECO:0000313" key="1">
    <source>
        <dbReference type="EMBL" id="MBD2803039.1"/>
    </source>
</evidence>
<gene>
    <name evidence="1" type="ORF">ID854_21985</name>
</gene>
<accession>A0AAW3Z266</accession>
<name>A0AAW3Z266_9GAMM</name>
<reference evidence="1" key="2">
    <citation type="journal article" date="2024" name="Toxins">
        <title>Genome Sequence Analysis of Native Xenorhabdus Strains Isolated from Entomopathogenic Nematodes in Argentina.</title>
        <authorList>
            <person name="Palma L."/>
            <person name="Frizzo L."/>
            <person name="Kaiser S."/>
            <person name="Berry C."/>
            <person name="Caballero P."/>
            <person name="Bode H.B."/>
            <person name="Del Valle E.E."/>
        </authorList>
    </citation>
    <scope>NUCLEOTIDE SEQUENCE</scope>
    <source>
        <strain evidence="1">M</strain>
    </source>
</reference>
<reference evidence="1" key="1">
    <citation type="submission" date="2020-09" db="EMBL/GenBank/DDBJ databases">
        <authorList>
            <person name="Palma L."/>
            <person name="Caballero P."/>
            <person name="Berry C."/>
            <person name="Del Valle E."/>
        </authorList>
    </citation>
    <scope>NUCLEOTIDE SEQUENCE</scope>
    <source>
        <strain evidence="1">M</strain>
    </source>
</reference>
<sequence>MPVSRYLQWSSDDEIKTQGESKGHKMREILRIPGTREKSVVGVTISAYKINSYKHVADAPRKSYLGKARRLTPTQERWVKAILTLWADEMGGKVYSGGYGSGGCDGIWRFVSGWSEEQQEKFMTIFEWLRNGGYRGEELLKKAHMILFPKQSLSVMFQRANDVDEADFVEKAILKAFSKSNPIYVLATDYYLRRNTVQTLANYMQSDIAPWLT</sequence>
<dbReference type="Proteomes" id="UP001193920">
    <property type="component" value="Unassembled WGS sequence"/>
</dbReference>
<feature type="non-terminal residue" evidence="1">
    <location>
        <position position="213"/>
    </location>
</feature>
<comment type="caution">
    <text evidence="1">The sequence shown here is derived from an EMBL/GenBank/DDBJ whole genome shotgun (WGS) entry which is preliminary data.</text>
</comment>
<dbReference type="RefSeq" id="WP_323869905.1">
    <property type="nucleotide sequence ID" value="NZ_JACXBF010000589.1"/>
</dbReference>